<dbReference type="Proteomes" id="UP000026961">
    <property type="component" value="Chromosome 3"/>
</dbReference>
<dbReference type="EnsemblPlants" id="OGLUM03G29440.1">
    <property type="protein sequence ID" value="OGLUM03G29440.1"/>
    <property type="gene ID" value="OGLUM03G29440"/>
</dbReference>
<evidence type="ECO:0000313" key="3">
    <source>
        <dbReference type="Proteomes" id="UP000026961"/>
    </source>
</evidence>
<dbReference type="Gramene" id="OGLUM03G29440.1">
    <property type="protein sequence ID" value="OGLUM03G29440.1"/>
    <property type="gene ID" value="OGLUM03G29440"/>
</dbReference>
<evidence type="ECO:0000313" key="2">
    <source>
        <dbReference type="EnsemblPlants" id="OGLUM03G29440.1"/>
    </source>
</evidence>
<reference evidence="2" key="2">
    <citation type="submission" date="2018-05" db="EMBL/GenBank/DDBJ databases">
        <title>OgluRS3 (Oryza glumaepatula Reference Sequence Version 3).</title>
        <authorList>
            <person name="Zhang J."/>
            <person name="Kudrna D."/>
            <person name="Lee S."/>
            <person name="Talag J."/>
            <person name="Welchert J."/>
            <person name="Wing R.A."/>
        </authorList>
    </citation>
    <scope>NUCLEOTIDE SEQUENCE [LARGE SCALE GENOMIC DNA]</scope>
</reference>
<evidence type="ECO:0000256" key="1">
    <source>
        <dbReference type="SAM" id="MobiDB-lite"/>
    </source>
</evidence>
<sequence>MCGGRFAIWWGVWVGSFDHKEEEEEEEGRQRDEKGKRREEWERRGRVAVGARGVVKFVKRKIFPKINNSKWEEAGGVGPLRIGVGVTWRNSSGRVESGTHRMQGHILVPRSFKRGKMKTKKRIDPVYKENQNRKPYNCTVNYRKTG</sequence>
<name>A0A0D9ZBG9_9ORYZ</name>
<organism evidence="2">
    <name type="scientific">Oryza glumipatula</name>
    <dbReference type="NCBI Taxonomy" id="40148"/>
    <lineage>
        <taxon>Eukaryota</taxon>
        <taxon>Viridiplantae</taxon>
        <taxon>Streptophyta</taxon>
        <taxon>Embryophyta</taxon>
        <taxon>Tracheophyta</taxon>
        <taxon>Spermatophyta</taxon>
        <taxon>Magnoliopsida</taxon>
        <taxon>Liliopsida</taxon>
        <taxon>Poales</taxon>
        <taxon>Poaceae</taxon>
        <taxon>BOP clade</taxon>
        <taxon>Oryzoideae</taxon>
        <taxon>Oryzeae</taxon>
        <taxon>Oryzinae</taxon>
        <taxon>Oryza</taxon>
    </lineage>
</organism>
<feature type="compositionally biased region" description="Basic and acidic residues" evidence="1">
    <location>
        <begin position="28"/>
        <end position="43"/>
    </location>
</feature>
<dbReference type="AlphaFoldDB" id="A0A0D9ZBG9"/>
<dbReference type="HOGENOM" id="CLU_1780327_0_0_1"/>
<protein>
    <submittedName>
        <fullName evidence="2">Uncharacterized protein</fullName>
    </submittedName>
</protein>
<keyword evidence="3" id="KW-1185">Reference proteome</keyword>
<proteinExistence type="predicted"/>
<feature type="region of interest" description="Disordered" evidence="1">
    <location>
        <begin position="20"/>
        <end position="43"/>
    </location>
</feature>
<accession>A0A0D9ZBG9</accession>
<reference evidence="2" key="1">
    <citation type="submission" date="2015-04" db="UniProtKB">
        <authorList>
            <consortium name="EnsemblPlants"/>
        </authorList>
    </citation>
    <scope>IDENTIFICATION</scope>
</reference>